<dbReference type="PANTHER" id="PTHR22028:SF5">
    <property type="entry name" value="COILED-COIL DOMAIN-CONTAINING PROTEIN 191"/>
    <property type="match status" value="1"/>
</dbReference>
<accession>A0AAJ7SC00</accession>
<keyword evidence="1" id="KW-0175">Coiled coil</keyword>
<dbReference type="GeneID" id="108631941"/>
<evidence type="ECO:0000313" key="2">
    <source>
        <dbReference type="Proteomes" id="UP000694925"/>
    </source>
</evidence>
<proteinExistence type="predicted"/>
<reference evidence="3" key="1">
    <citation type="submission" date="2025-08" db="UniProtKB">
        <authorList>
            <consortium name="RefSeq"/>
        </authorList>
    </citation>
    <scope>IDENTIFICATION</scope>
    <source>
        <tissue evidence="3">Whole body</tissue>
    </source>
</reference>
<dbReference type="InterPro" id="IPR052270">
    <property type="entry name" value="CACF_protein"/>
</dbReference>
<feature type="coiled-coil region" evidence="1">
    <location>
        <begin position="427"/>
        <end position="490"/>
    </location>
</feature>
<gene>
    <name evidence="3" type="primary">LOC108631941</name>
</gene>
<dbReference type="RefSeq" id="XP_026675064.1">
    <property type="nucleotide sequence ID" value="XM_026819263.1"/>
</dbReference>
<dbReference type="Proteomes" id="UP000694925">
    <property type="component" value="Unplaced"/>
</dbReference>
<sequence>MVHVDEVTNLMDQMMEVDIFRPSEKLRMLKDEEKTFLDPNLIMDARHRVLRENLPASPSRSSVLAEAKKLMTQEETRQMYMKKQQRFLERELKRFELELTKSRPKFSESYACKKRNFAPSDDEDFWGTTRKLRSKTSEQISARRERIVDCIREKLSETDVSSLKGEDKNILKEAKCEAPCIGSIKITIKDKPNFETEAQRLCILRKFFDALKQNAVEEQRLRDIKIKIQQRTVSQLTRKYFDIWRTRTREAKSAEQKRKEKQEVSEERRIEMFINAITEHQRELMKNQKPKIKDVKAVKESSKESEKRKVSRVKHVIVESPAQSRLNAQKQIIEKQKAKLAEQNRIIEELRLRQMQSEISQANRDTVDIAKETLTHCGQKTRRTLVQLMQQNGYRDACLTVPRRPPDPPKFLLRMEARAEARRKRIKLAEESRRQKLEEQRRKEEAVRIEEEQKKRRLQQEAIAEARRLRKEQEENRQREIEKYQRLNNMADEFYRKYLLKRHVLKPLITLVEEKRNNMKKADDHYRENLLRTAFTAWRSEAERQYKMKIEITELIYSKNVMASVFEKWKQFAKEINAKYQVATDFHDMKLLDKYFKSWHVRTIELEAEYGKKVELANNFHENKLKSKYFGTWKRYLLITEEIKETEKRKDELRRLVQKVIPDFDPKQRGVACDE</sequence>
<dbReference type="AlphaFoldDB" id="A0AAJ7SC00"/>
<organism evidence="2 3">
    <name type="scientific">Ceratina calcarata</name>
    <dbReference type="NCBI Taxonomy" id="156304"/>
    <lineage>
        <taxon>Eukaryota</taxon>
        <taxon>Metazoa</taxon>
        <taxon>Ecdysozoa</taxon>
        <taxon>Arthropoda</taxon>
        <taxon>Hexapoda</taxon>
        <taxon>Insecta</taxon>
        <taxon>Pterygota</taxon>
        <taxon>Neoptera</taxon>
        <taxon>Endopterygota</taxon>
        <taxon>Hymenoptera</taxon>
        <taxon>Apocrita</taxon>
        <taxon>Aculeata</taxon>
        <taxon>Apoidea</taxon>
        <taxon>Anthophila</taxon>
        <taxon>Apidae</taxon>
        <taxon>Ceratina</taxon>
        <taxon>Zadontomerus</taxon>
    </lineage>
</organism>
<dbReference type="KEGG" id="ccal:108631941"/>
<name>A0AAJ7SC00_9HYME</name>
<keyword evidence="2" id="KW-1185">Reference proteome</keyword>
<evidence type="ECO:0000313" key="3">
    <source>
        <dbReference type="RefSeq" id="XP_026675064.1"/>
    </source>
</evidence>
<feature type="coiled-coil region" evidence="1">
    <location>
        <begin position="323"/>
        <end position="353"/>
    </location>
</feature>
<dbReference type="PANTHER" id="PTHR22028">
    <property type="entry name" value="SFI1 SPINDLE BODY DOMAIN-CONTAINING PROTEIN-RELATED"/>
    <property type="match status" value="1"/>
</dbReference>
<protein>
    <submittedName>
        <fullName evidence="3">Trichohyalin</fullName>
    </submittedName>
</protein>
<evidence type="ECO:0000256" key="1">
    <source>
        <dbReference type="SAM" id="Coils"/>
    </source>
</evidence>